<gene>
    <name evidence="2" type="ORF">UX85_C0001G0249</name>
</gene>
<organism evidence="2 3">
    <name type="scientific">Candidatus Beckwithbacteria bacterium GW2011_GWB1_47_15</name>
    <dbReference type="NCBI Taxonomy" id="1618371"/>
    <lineage>
        <taxon>Bacteria</taxon>
        <taxon>Candidatus Beckwithiibacteriota</taxon>
    </lineage>
</organism>
<evidence type="ECO:0000313" key="3">
    <source>
        <dbReference type="Proteomes" id="UP000033860"/>
    </source>
</evidence>
<comment type="caution">
    <text evidence="2">The sequence shown here is derived from an EMBL/GenBank/DDBJ whole genome shotgun (WGS) entry which is preliminary data.</text>
</comment>
<accession>A0A0G1UWE9</accession>
<evidence type="ECO:0000313" key="2">
    <source>
        <dbReference type="EMBL" id="KKU62035.1"/>
    </source>
</evidence>
<protein>
    <submittedName>
        <fullName evidence="2">Uncharacterized protein</fullName>
    </submittedName>
</protein>
<sequence>MKKALIFLVVGLVVAVLAWAYLPRTDETKTRGEPDYASQGLSEDTGLTTLEQETNETETLDFEADLNTLDQEINQL</sequence>
<reference evidence="2 3" key="1">
    <citation type="journal article" date="2015" name="Nature">
        <title>rRNA introns, odd ribosomes, and small enigmatic genomes across a large radiation of phyla.</title>
        <authorList>
            <person name="Brown C.T."/>
            <person name="Hug L.A."/>
            <person name="Thomas B.C."/>
            <person name="Sharon I."/>
            <person name="Castelle C.J."/>
            <person name="Singh A."/>
            <person name="Wilkins M.J."/>
            <person name="Williams K.H."/>
            <person name="Banfield J.F."/>
        </authorList>
    </citation>
    <scope>NUCLEOTIDE SEQUENCE [LARGE SCALE GENOMIC DNA]</scope>
</reference>
<feature type="compositionally biased region" description="Acidic residues" evidence="1">
    <location>
        <begin position="53"/>
        <end position="64"/>
    </location>
</feature>
<evidence type="ECO:0000256" key="1">
    <source>
        <dbReference type="SAM" id="MobiDB-lite"/>
    </source>
</evidence>
<dbReference type="EMBL" id="LCNT01000001">
    <property type="protein sequence ID" value="KKU62035.1"/>
    <property type="molecule type" value="Genomic_DNA"/>
</dbReference>
<dbReference type="AlphaFoldDB" id="A0A0G1UWE9"/>
<name>A0A0G1UWE9_9BACT</name>
<proteinExistence type="predicted"/>
<dbReference type="Proteomes" id="UP000033860">
    <property type="component" value="Unassembled WGS sequence"/>
</dbReference>
<feature type="region of interest" description="Disordered" evidence="1">
    <location>
        <begin position="28"/>
        <end position="64"/>
    </location>
</feature>